<dbReference type="SUPFAM" id="SSF53474">
    <property type="entry name" value="alpha/beta-Hydrolases"/>
    <property type="match status" value="1"/>
</dbReference>
<dbReference type="Pfam" id="PF12146">
    <property type="entry name" value="Hydrolase_4"/>
    <property type="match status" value="1"/>
</dbReference>
<feature type="transmembrane region" description="Helical" evidence="1">
    <location>
        <begin position="6"/>
        <end position="24"/>
    </location>
</feature>
<evidence type="ECO:0000259" key="2">
    <source>
        <dbReference type="Pfam" id="PF12146"/>
    </source>
</evidence>
<keyword evidence="3" id="KW-0378">Hydrolase</keyword>
<dbReference type="Proteomes" id="UP001143362">
    <property type="component" value="Unassembled WGS sequence"/>
</dbReference>
<proteinExistence type="predicted"/>
<organism evidence="3 4">
    <name type="scientific">Candidatus Litorirhabdus singularis</name>
    <dbReference type="NCBI Taxonomy" id="2518993"/>
    <lineage>
        <taxon>Bacteria</taxon>
        <taxon>Pseudomonadati</taxon>
        <taxon>Pseudomonadota</taxon>
        <taxon>Gammaproteobacteria</taxon>
        <taxon>Cellvibrionales</taxon>
        <taxon>Halieaceae</taxon>
        <taxon>Candidatus Litorirhabdus</taxon>
    </lineage>
</organism>
<accession>A0ABT3TBI9</accession>
<keyword evidence="1" id="KW-0812">Transmembrane</keyword>
<reference evidence="3" key="1">
    <citation type="submission" date="2019-02" db="EMBL/GenBank/DDBJ databases">
        <authorList>
            <person name="Li S.-H."/>
        </authorList>
    </citation>
    <scope>NUCLEOTIDE SEQUENCE</scope>
    <source>
        <strain evidence="3">IMCC14734</strain>
    </source>
</reference>
<sequence length="309" mass="33906">MNRVISYIVLFALIVTAYFVLVEIPAQLRFAPRTALETSPADLGVVYENFQLSPTDTDITLHGWWMPATRPLATLLFLHGGSSNRDSRFFEGLEFYQAMVEQGVSVAAIDLRNHGDSDSDDQGIQFGRTEHYDAQALVDWAKQQQLTQPVVLMGISMGGATAIRAIHEGADVDGLILLDSLLNTQDAIKRAIWTQSGLPHTLMAPSAWAAVRFYGFPDGHEQPLALATNLDLPILVIQDPQDPVTRAIYAKSLTAQNAQARLWLAPEAPADHPELASKGRWGSHVAAFVLHPQETVAQIMGFVQTLAEK</sequence>
<dbReference type="EMBL" id="SHNN01000001">
    <property type="protein sequence ID" value="MCX2979560.1"/>
    <property type="molecule type" value="Genomic_DNA"/>
</dbReference>
<comment type="caution">
    <text evidence="3">The sequence shown here is derived from an EMBL/GenBank/DDBJ whole genome shotgun (WGS) entry which is preliminary data.</text>
</comment>
<name>A0ABT3TBI9_9GAMM</name>
<dbReference type="PANTHER" id="PTHR43194">
    <property type="entry name" value="HYDROLASE ALPHA/BETA FOLD FAMILY"/>
    <property type="match status" value="1"/>
</dbReference>
<keyword evidence="4" id="KW-1185">Reference proteome</keyword>
<feature type="domain" description="Serine aminopeptidase S33" evidence="2">
    <location>
        <begin position="71"/>
        <end position="187"/>
    </location>
</feature>
<dbReference type="PANTHER" id="PTHR43194:SF2">
    <property type="entry name" value="PEROXISOMAL MEMBRANE PROTEIN LPX1"/>
    <property type="match status" value="1"/>
</dbReference>
<evidence type="ECO:0000256" key="1">
    <source>
        <dbReference type="SAM" id="Phobius"/>
    </source>
</evidence>
<evidence type="ECO:0000313" key="4">
    <source>
        <dbReference type="Proteomes" id="UP001143362"/>
    </source>
</evidence>
<dbReference type="Gene3D" id="3.40.50.1820">
    <property type="entry name" value="alpha/beta hydrolase"/>
    <property type="match status" value="1"/>
</dbReference>
<dbReference type="InterPro" id="IPR022742">
    <property type="entry name" value="Hydrolase_4"/>
</dbReference>
<dbReference type="RefSeq" id="WP_279243560.1">
    <property type="nucleotide sequence ID" value="NZ_SHNN01000001.1"/>
</dbReference>
<keyword evidence="1" id="KW-1133">Transmembrane helix</keyword>
<keyword evidence="1" id="KW-0472">Membrane</keyword>
<gene>
    <name evidence="3" type="ORF">EYC98_01650</name>
</gene>
<protein>
    <submittedName>
        <fullName evidence="3">Alpha/beta fold hydrolase</fullName>
    </submittedName>
</protein>
<dbReference type="GO" id="GO:0016787">
    <property type="term" value="F:hydrolase activity"/>
    <property type="evidence" value="ECO:0007669"/>
    <property type="project" value="UniProtKB-KW"/>
</dbReference>
<evidence type="ECO:0000313" key="3">
    <source>
        <dbReference type="EMBL" id="MCX2979560.1"/>
    </source>
</evidence>
<dbReference type="InterPro" id="IPR050228">
    <property type="entry name" value="Carboxylesterase_BioH"/>
</dbReference>
<dbReference type="InterPro" id="IPR029058">
    <property type="entry name" value="AB_hydrolase_fold"/>
</dbReference>